<feature type="domain" description="Release factor glutamine methyltransferase N-terminal" evidence="7">
    <location>
        <begin position="17"/>
        <end position="86"/>
    </location>
</feature>
<dbReference type="PANTHER" id="PTHR18895:SF74">
    <property type="entry name" value="MTRF1L RELEASE FACTOR GLUTAMINE METHYLTRANSFERASE"/>
    <property type="match status" value="1"/>
</dbReference>
<dbReference type="InterPro" id="IPR040758">
    <property type="entry name" value="PrmC_N"/>
</dbReference>
<dbReference type="Pfam" id="PF05175">
    <property type="entry name" value="MTS"/>
    <property type="match status" value="1"/>
</dbReference>
<dbReference type="EMBL" id="OX365700">
    <property type="protein sequence ID" value="CAI4030842.1"/>
    <property type="molecule type" value="Genomic_DNA"/>
</dbReference>
<dbReference type="PROSITE" id="PS00092">
    <property type="entry name" value="N6_MTASE"/>
    <property type="match status" value="1"/>
</dbReference>
<dbReference type="InterPro" id="IPR007848">
    <property type="entry name" value="Small_mtfrase_dom"/>
</dbReference>
<accession>A0AA86MXG9</accession>
<feature type="binding site" evidence="5">
    <location>
        <begin position="131"/>
        <end position="135"/>
    </location>
    <ligand>
        <name>S-adenosyl-L-methionine</name>
        <dbReference type="ChEBI" id="CHEBI:59789"/>
    </ligand>
</feature>
<dbReference type="InterPro" id="IPR002052">
    <property type="entry name" value="DNA_methylase_N6_adenine_CS"/>
</dbReference>
<evidence type="ECO:0000259" key="7">
    <source>
        <dbReference type="Pfam" id="PF17827"/>
    </source>
</evidence>
<dbReference type="GO" id="GO:0102559">
    <property type="term" value="F:peptide chain release factor N(5)-glutamine methyltransferase activity"/>
    <property type="evidence" value="ECO:0007669"/>
    <property type="project" value="UniProtKB-EC"/>
</dbReference>
<evidence type="ECO:0000256" key="2">
    <source>
        <dbReference type="ARBA" id="ARBA00022679"/>
    </source>
</evidence>
<evidence type="ECO:0000256" key="5">
    <source>
        <dbReference type="HAMAP-Rule" id="MF_02126"/>
    </source>
</evidence>
<dbReference type="KEGG" id="nti:DNFV4_01273"/>
<dbReference type="Pfam" id="PF17827">
    <property type="entry name" value="PrmC_N"/>
    <property type="match status" value="1"/>
</dbReference>
<dbReference type="CDD" id="cd02440">
    <property type="entry name" value="AdoMet_MTases"/>
    <property type="match status" value="1"/>
</dbReference>
<protein>
    <recommendedName>
        <fullName evidence="5">Release factor glutamine methyltransferase</fullName>
        <shortName evidence="5">RF MTase</shortName>
        <ecNumber evidence="5">2.1.1.297</ecNumber>
    </recommendedName>
    <alternativeName>
        <fullName evidence="5">N5-glutamine methyltransferase PrmC</fullName>
    </alternativeName>
    <alternativeName>
        <fullName evidence="5">Protein-(glutamine-N5) MTase PrmC</fullName>
    </alternativeName>
    <alternativeName>
        <fullName evidence="5">Protein-glutamine N-methyltransferase PrmC</fullName>
    </alternativeName>
</protein>
<dbReference type="Gene3D" id="1.10.8.10">
    <property type="entry name" value="DNA helicase RuvA subunit, C-terminal domain"/>
    <property type="match status" value="1"/>
</dbReference>
<keyword evidence="9" id="KW-1185">Reference proteome</keyword>
<keyword evidence="2 5" id="KW-0808">Transferase</keyword>
<dbReference type="InterPro" id="IPR004556">
    <property type="entry name" value="HemK-like"/>
</dbReference>
<dbReference type="RefSeq" id="WP_289267813.1">
    <property type="nucleotide sequence ID" value="NZ_OX365700.1"/>
</dbReference>
<proteinExistence type="inferred from homology"/>
<evidence type="ECO:0000256" key="1">
    <source>
        <dbReference type="ARBA" id="ARBA00022603"/>
    </source>
</evidence>
<dbReference type="EC" id="2.1.1.297" evidence="5"/>
<evidence type="ECO:0000259" key="6">
    <source>
        <dbReference type="Pfam" id="PF05175"/>
    </source>
</evidence>
<evidence type="ECO:0000256" key="4">
    <source>
        <dbReference type="ARBA" id="ARBA00048391"/>
    </source>
</evidence>
<dbReference type="InterPro" id="IPR029063">
    <property type="entry name" value="SAM-dependent_MTases_sf"/>
</dbReference>
<dbReference type="PANTHER" id="PTHR18895">
    <property type="entry name" value="HEMK METHYLTRANSFERASE"/>
    <property type="match status" value="1"/>
</dbReference>
<gene>
    <name evidence="5" type="primary">prmC</name>
    <name evidence="8" type="ORF">DNFV4_01273</name>
</gene>
<dbReference type="InterPro" id="IPR019874">
    <property type="entry name" value="RF_methyltr_PrmC"/>
</dbReference>
<comment type="catalytic activity">
    <reaction evidence="4 5">
        <text>L-glutaminyl-[peptide chain release factor] + S-adenosyl-L-methionine = N(5)-methyl-L-glutaminyl-[peptide chain release factor] + S-adenosyl-L-homocysteine + H(+)</text>
        <dbReference type="Rhea" id="RHEA:42896"/>
        <dbReference type="Rhea" id="RHEA-COMP:10271"/>
        <dbReference type="Rhea" id="RHEA-COMP:10272"/>
        <dbReference type="ChEBI" id="CHEBI:15378"/>
        <dbReference type="ChEBI" id="CHEBI:30011"/>
        <dbReference type="ChEBI" id="CHEBI:57856"/>
        <dbReference type="ChEBI" id="CHEBI:59789"/>
        <dbReference type="ChEBI" id="CHEBI:61891"/>
        <dbReference type="EC" id="2.1.1.297"/>
    </reaction>
</comment>
<feature type="binding site" evidence="5">
    <location>
        <position position="154"/>
    </location>
    <ligand>
        <name>S-adenosyl-L-methionine</name>
        <dbReference type="ChEBI" id="CHEBI:59789"/>
    </ligand>
</feature>
<dbReference type="SUPFAM" id="SSF53335">
    <property type="entry name" value="S-adenosyl-L-methionine-dependent methyltransferases"/>
    <property type="match status" value="1"/>
</dbReference>
<comment type="function">
    <text evidence="5">Methylates the class 1 translation termination release factors RF1/PrfA and RF2/PrfB on the glutamine residue of the universally conserved GGQ motif.</text>
</comment>
<keyword evidence="3 5" id="KW-0949">S-adenosyl-L-methionine</keyword>
<evidence type="ECO:0000313" key="8">
    <source>
        <dbReference type="EMBL" id="CAI4030842.1"/>
    </source>
</evidence>
<comment type="similarity">
    <text evidence="5">Belongs to the protein N5-glutamine methyltransferase family. PrmC subfamily.</text>
</comment>
<dbReference type="InterPro" id="IPR050320">
    <property type="entry name" value="N5-glutamine_MTase"/>
</dbReference>
<dbReference type="Gene3D" id="3.40.50.150">
    <property type="entry name" value="Vaccinia Virus protein VP39"/>
    <property type="match status" value="1"/>
</dbReference>
<evidence type="ECO:0000256" key="3">
    <source>
        <dbReference type="ARBA" id="ARBA00022691"/>
    </source>
</evidence>
<dbReference type="AlphaFoldDB" id="A0AA86MXG9"/>
<evidence type="ECO:0000313" key="9">
    <source>
        <dbReference type="Proteomes" id="UP001179121"/>
    </source>
</evidence>
<dbReference type="GO" id="GO:0032259">
    <property type="term" value="P:methylation"/>
    <property type="evidence" value="ECO:0007669"/>
    <property type="project" value="UniProtKB-KW"/>
</dbReference>
<dbReference type="HAMAP" id="MF_02126">
    <property type="entry name" value="RF_methyltr_PrmC"/>
    <property type="match status" value="1"/>
</dbReference>
<dbReference type="NCBIfam" id="TIGR03534">
    <property type="entry name" value="RF_mod_PrmC"/>
    <property type="match status" value="1"/>
</dbReference>
<feature type="binding site" evidence="5">
    <location>
        <position position="202"/>
    </location>
    <ligand>
        <name>S-adenosyl-L-methionine</name>
        <dbReference type="ChEBI" id="CHEBI:59789"/>
    </ligand>
</feature>
<comment type="caution">
    <text evidence="5">Lacks conserved residue(s) required for the propagation of feature annotation.</text>
</comment>
<feature type="domain" description="Methyltransferase small" evidence="6">
    <location>
        <begin position="109"/>
        <end position="206"/>
    </location>
</feature>
<name>A0AA86MXG9_9BACT</name>
<dbReference type="Proteomes" id="UP001179121">
    <property type="component" value="Chromosome"/>
</dbReference>
<reference evidence="8" key="1">
    <citation type="submission" date="2022-10" db="EMBL/GenBank/DDBJ databases">
        <authorList>
            <person name="Koch H."/>
        </authorList>
    </citation>
    <scope>NUCLEOTIDE SEQUENCE</scope>
    <source>
        <strain evidence="8">DNF</strain>
    </source>
</reference>
<feature type="binding site" evidence="5">
    <location>
        <begin position="202"/>
        <end position="205"/>
    </location>
    <ligand>
        <name>substrate</name>
    </ligand>
</feature>
<dbReference type="NCBIfam" id="TIGR00536">
    <property type="entry name" value="hemK_fam"/>
    <property type="match status" value="1"/>
</dbReference>
<keyword evidence="1 5" id="KW-0489">Methyltransferase</keyword>
<organism evidence="8 9">
    <name type="scientific">Nitrospira tepida</name>
    <dbReference type="NCBI Taxonomy" id="2973512"/>
    <lineage>
        <taxon>Bacteria</taxon>
        <taxon>Pseudomonadati</taxon>
        <taxon>Nitrospirota</taxon>
        <taxon>Nitrospiria</taxon>
        <taxon>Nitrospirales</taxon>
        <taxon>Nitrospiraceae</taxon>
        <taxon>Nitrospira</taxon>
    </lineage>
</organism>
<dbReference type="GO" id="GO:0003676">
    <property type="term" value="F:nucleic acid binding"/>
    <property type="evidence" value="ECO:0007669"/>
    <property type="project" value="InterPro"/>
</dbReference>
<sequence length="298" mass="32447">MAESLAEEAGRITITTLLREGIKRLQAAGIESAGQEALWILEAVLERTHLQLRLDGERPVSPVQHQRAEDLLRRRAAREPLQYLLGSQEFCGRAFTVTPAVLIPRPETELLVEETARRLVTTPRPLIADVGTGSGCIAVSLALNLPQAEIYGIDCSRAALQVAHENLMRHGVADRVTLMKGDLLEPLETVSAQGRVTAILSNPPYIPEDELDRLQPEVGRFEPRLALAGGPDGLTIHRRLISGALRYLAHGGILAMEVGAGSAPACVDLVRAQGGYRTIRTIPDQQGIERIVWAERPA</sequence>